<sequence length="192" mass="21441">MTMCTLIIDNYDSFTYNLFHLLRAAAPENERFEVQKNDAISLSSLLRYRHIVASPGPGLPSEAGFLPKIFPVIEGKVPYLGVCLGHQALAEAYGAKLYQLPHPVHGGTSQVRVNDTSPLFKHLAQETTVARYHSWAVEKESLPHCLEVVSETSDGMVMALQHRHASLFGVQFHPESFMTPCGLQMLQNFYNL</sequence>
<dbReference type="eggNOG" id="COG0512">
    <property type="taxonomic scope" value="Bacteria"/>
</dbReference>
<dbReference type="InterPro" id="IPR029062">
    <property type="entry name" value="Class_I_gatase-like"/>
</dbReference>
<dbReference type="PANTHER" id="PTHR43418">
    <property type="entry name" value="MULTIFUNCTIONAL TRYPTOPHAN BIOSYNTHESIS PROTEIN-RELATED"/>
    <property type="match status" value="1"/>
</dbReference>
<protein>
    <submittedName>
        <fullName evidence="3">Glutamine amidotransferase, class I</fullName>
    </submittedName>
</protein>
<accession>D1W8I9</accession>
<dbReference type="PROSITE" id="PS51273">
    <property type="entry name" value="GATASE_TYPE_1"/>
    <property type="match status" value="1"/>
</dbReference>
<dbReference type="FunFam" id="3.40.50.880:FF:000003">
    <property type="entry name" value="Anthranilate synthase component II"/>
    <property type="match status" value="1"/>
</dbReference>
<evidence type="ECO:0000313" key="3">
    <source>
        <dbReference type="EMBL" id="EFA91138.1"/>
    </source>
</evidence>
<name>D1W8I9_9BACT</name>
<dbReference type="PRINTS" id="PR00096">
    <property type="entry name" value="GATASE"/>
</dbReference>
<dbReference type="PRINTS" id="PR00099">
    <property type="entry name" value="CPSGATASE"/>
</dbReference>
<dbReference type="PRINTS" id="PR00097">
    <property type="entry name" value="ANTSNTHASEII"/>
</dbReference>
<dbReference type="GO" id="GO:0004049">
    <property type="term" value="F:anthranilate synthase activity"/>
    <property type="evidence" value="ECO:0007669"/>
    <property type="project" value="TreeGrafter"/>
</dbReference>
<dbReference type="GO" id="GO:0000162">
    <property type="term" value="P:L-tryptophan biosynthetic process"/>
    <property type="evidence" value="ECO:0007669"/>
    <property type="project" value="TreeGrafter"/>
</dbReference>
<feature type="domain" description="Glutamine amidotransferase" evidence="2">
    <location>
        <begin position="6"/>
        <end position="190"/>
    </location>
</feature>
<evidence type="ECO:0000256" key="1">
    <source>
        <dbReference type="ARBA" id="ARBA00022962"/>
    </source>
</evidence>
<dbReference type="STRING" id="679190.HMPREF0650_1174"/>
<dbReference type="Gene3D" id="3.40.50.880">
    <property type="match status" value="1"/>
</dbReference>
<organism evidence="3 4">
    <name type="scientific">Hoylesella buccalis ATCC 35310</name>
    <dbReference type="NCBI Taxonomy" id="679190"/>
    <lineage>
        <taxon>Bacteria</taxon>
        <taxon>Pseudomonadati</taxon>
        <taxon>Bacteroidota</taxon>
        <taxon>Bacteroidia</taxon>
        <taxon>Bacteroidales</taxon>
        <taxon>Prevotellaceae</taxon>
        <taxon>Hoylesella</taxon>
    </lineage>
</organism>
<keyword evidence="3" id="KW-0808">Transferase</keyword>
<evidence type="ECO:0000259" key="2">
    <source>
        <dbReference type="Pfam" id="PF00117"/>
    </source>
</evidence>
<dbReference type="SUPFAM" id="SSF52317">
    <property type="entry name" value="Class I glutamine amidotransferase-like"/>
    <property type="match status" value="1"/>
</dbReference>
<dbReference type="NCBIfam" id="TIGR00566">
    <property type="entry name" value="trpG_papA"/>
    <property type="match status" value="1"/>
</dbReference>
<dbReference type="GO" id="GO:0005829">
    <property type="term" value="C:cytosol"/>
    <property type="evidence" value="ECO:0007669"/>
    <property type="project" value="TreeGrafter"/>
</dbReference>
<dbReference type="EMBL" id="ADEG01000096">
    <property type="protein sequence ID" value="EFA91138.1"/>
    <property type="molecule type" value="Genomic_DNA"/>
</dbReference>
<comment type="caution">
    <text evidence="3">The sequence shown here is derived from an EMBL/GenBank/DDBJ whole genome shotgun (WGS) entry which is preliminary data.</text>
</comment>
<dbReference type="Proteomes" id="UP000005283">
    <property type="component" value="Unassembled WGS sequence"/>
</dbReference>
<dbReference type="CDD" id="cd01743">
    <property type="entry name" value="GATase1_Anthranilate_Synthase"/>
    <property type="match status" value="1"/>
</dbReference>
<keyword evidence="1 3" id="KW-0315">Glutamine amidotransferase</keyword>
<dbReference type="Pfam" id="PF00117">
    <property type="entry name" value="GATase"/>
    <property type="match status" value="1"/>
</dbReference>
<dbReference type="GO" id="GO:0016740">
    <property type="term" value="F:transferase activity"/>
    <property type="evidence" value="ECO:0007669"/>
    <property type="project" value="UniProtKB-KW"/>
</dbReference>
<reference evidence="3 4" key="1">
    <citation type="submission" date="2009-12" db="EMBL/GenBank/DDBJ databases">
        <title>Genome Sequence of Prevotella buccalis ATCC 35310.</title>
        <authorList>
            <person name="Durkin A.S."/>
            <person name="Madupu R."/>
            <person name="Torralba M."/>
            <person name="Methe B."/>
            <person name="Sutton G."/>
            <person name="Strausberg R.L."/>
            <person name="Nelson K.E."/>
        </authorList>
    </citation>
    <scope>NUCLEOTIDE SEQUENCE [LARGE SCALE GENOMIC DNA]</scope>
    <source>
        <strain evidence="3 4">ATCC 35310</strain>
    </source>
</reference>
<dbReference type="AlphaFoldDB" id="D1W8I9"/>
<evidence type="ECO:0000313" key="4">
    <source>
        <dbReference type="Proteomes" id="UP000005283"/>
    </source>
</evidence>
<dbReference type="InterPro" id="IPR006221">
    <property type="entry name" value="TrpG/PapA_dom"/>
</dbReference>
<dbReference type="PANTHER" id="PTHR43418:SF4">
    <property type="entry name" value="MULTIFUNCTIONAL TRYPTOPHAN BIOSYNTHESIS PROTEIN"/>
    <property type="match status" value="1"/>
</dbReference>
<keyword evidence="4" id="KW-1185">Reference proteome</keyword>
<dbReference type="InterPro" id="IPR050472">
    <property type="entry name" value="Anth_synth/Amidotransfase"/>
</dbReference>
<proteinExistence type="predicted"/>
<gene>
    <name evidence="3" type="ORF">HMPREF0650_1174</name>
</gene>
<dbReference type="RefSeq" id="WP_004350766.1">
    <property type="nucleotide sequence ID" value="NZ_ADEG01000096.1"/>
</dbReference>
<dbReference type="InterPro" id="IPR017926">
    <property type="entry name" value="GATASE"/>
</dbReference>